<accession>A0A3M0JN11</accession>
<dbReference type="EMBL" id="QRBI01000145">
    <property type="protein sequence ID" value="RMC00100.1"/>
    <property type="molecule type" value="Genomic_DNA"/>
</dbReference>
<dbReference type="OrthoDB" id="10514018at2759"/>
<dbReference type="AlphaFoldDB" id="A0A3M0JN11"/>
<evidence type="ECO:0000313" key="2">
    <source>
        <dbReference type="EMBL" id="RMC00100.1"/>
    </source>
</evidence>
<keyword evidence="3" id="KW-1185">Reference proteome</keyword>
<proteinExistence type="predicted"/>
<evidence type="ECO:0000256" key="1">
    <source>
        <dbReference type="SAM" id="MobiDB-lite"/>
    </source>
</evidence>
<sequence>MRSTLGHAVIPDSFRLCQDNSSGAAAHRSQSPRASPENKDRNYSMNDEDRKYSTDVEDRNYSMNAEDRKYSTDVEDRNYSMNAEDRKYSMDVKPAHLESGYIPVCVFLSTSSSVFKFKCTGHGQGKGLIKNLARLIFTLTYFCMETLCSALPSAALAWDAPGETPPAELPQLREQLELLERAQRRLQDDPRDGAALPGGKAGRAGIVHLEREALGFTESFTSHCLFKELPVMSESILLSLPVGQFIGVNRKRRNLNPSRCLWGQ</sequence>
<gene>
    <name evidence="2" type="ORF">DUI87_23510</name>
</gene>
<name>A0A3M0JN11_HIRRU</name>
<feature type="compositionally biased region" description="Polar residues" evidence="1">
    <location>
        <begin position="19"/>
        <end position="33"/>
    </location>
</feature>
<organism evidence="2 3">
    <name type="scientific">Hirundo rustica rustica</name>
    <dbReference type="NCBI Taxonomy" id="333673"/>
    <lineage>
        <taxon>Eukaryota</taxon>
        <taxon>Metazoa</taxon>
        <taxon>Chordata</taxon>
        <taxon>Craniata</taxon>
        <taxon>Vertebrata</taxon>
        <taxon>Euteleostomi</taxon>
        <taxon>Archelosauria</taxon>
        <taxon>Archosauria</taxon>
        <taxon>Dinosauria</taxon>
        <taxon>Saurischia</taxon>
        <taxon>Theropoda</taxon>
        <taxon>Coelurosauria</taxon>
        <taxon>Aves</taxon>
        <taxon>Neognathae</taxon>
        <taxon>Neoaves</taxon>
        <taxon>Telluraves</taxon>
        <taxon>Australaves</taxon>
        <taxon>Passeriformes</taxon>
        <taxon>Sylvioidea</taxon>
        <taxon>Hirundinidae</taxon>
        <taxon>Hirundo</taxon>
    </lineage>
</organism>
<comment type="caution">
    <text evidence="2">The sequence shown here is derived from an EMBL/GenBank/DDBJ whole genome shotgun (WGS) entry which is preliminary data.</text>
</comment>
<evidence type="ECO:0000313" key="3">
    <source>
        <dbReference type="Proteomes" id="UP000269221"/>
    </source>
</evidence>
<feature type="region of interest" description="Disordered" evidence="1">
    <location>
        <begin position="19"/>
        <end position="73"/>
    </location>
</feature>
<protein>
    <submittedName>
        <fullName evidence="2">Uncharacterized protein</fullName>
    </submittedName>
</protein>
<reference evidence="2 3" key="1">
    <citation type="submission" date="2018-07" db="EMBL/GenBank/DDBJ databases">
        <title>A high quality draft genome assembly of the barn swallow (H. rustica rustica).</title>
        <authorList>
            <person name="Formenti G."/>
            <person name="Chiara M."/>
            <person name="Poveda L."/>
            <person name="Francoijs K.-J."/>
            <person name="Bonisoli-Alquati A."/>
            <person name="Canova L."/>
            <person name="Gianfranceschi L."/>
            <person name="Horner D.S."/>
            <person name="Saino N."/>
        </authorList>
    </citation>
    <scope>NUCLEOTIDE SEQUENCE [LARGE SCALE GENOMIC DNA]</scope>
    <source>
        <strain evidence="2">Chelidonia</strain>
        <tissue evidence="2">Blood</tissue>
    </source>
</reference>
<dbReference type="Proteomes" id="UP000269221">
    <property type="component" value="Unassembled WGS sequence"/>
</dbReference>
<feature type="compositionally biased region" description="Basic and acidic residues" evidence="1">
    <location>
        <begin position="36"/>
        <end position="73"/>
    </location>
</feature>